<dbReference type="HOGENOM" id="CLU_2003252_0_0_1"/>
<gene>
    <name evidence="2" type="ORF">HCBG_08491</name>
</gene>
<organism evidence="2 3">
    <name type="scientific">Ajellomyces capsulatus (strain G186AR / H82 / ATCC MYA-2454 / RMSCC 2432)</name>
    <name type="common">Darling's disease fungus</name>
    <name type="synonym">Histoplasma capsulatum</name>
    <dbReference type="NCBI Taxonomy" id="447093"/>
    <lineage>
        <taxon>Eukaryota</taxon>
        <taxon>Fungi</taxon>
        <taxon>Dikarya</taxon>
        <taxon>Ascomycota</taxon>
        <taxon>Pezizomycotina</taxon>
        <taxon>Eurotiomycetes</taxon>
        <taxon>Eurotiomycetidae</taxon>
        <taxon>Onygenales</taxon>
        <taxon>Ajellomycetaceae</taxon>
        <taxon>Histoplasma</taxon>
    </lineage>
</organism>
<evidence type="ECO:0000256" key="1">
    <source>
        <dbReference type="SAM" id="MobiDB-lite"/>
    </source>
</evidence>
<proteinExistence type="predicted"/>
<dbReference type="GeneID" id="69041507"/>
<keyword evidence="3" id="KW-1185">Reference proteome</keyword>
<evidence type="ECO:0000313" key="3">
    <source>
        <dbReference type="Proteomes" id="UP000001631"/>
    </source>
</evidence>
<sequence>MGSGSQRGAEAGDVDEVKGLTVATRHAGDKAGKGDHCGERGTKIARATDVNPSYDQRGWTVCHGVRSNRVQDNALLKLQIPMRNFFPQKTGNNCHEVFPFLEYGVPSPHVVRSQSHSLHRSSAF</sequence>
<dbReference type="InParanoid" id="C0NZB1"/>
<name>C0NZB1_AJECG</name>
<feature type="compositionally biased region" description="Basic and acidic residues" evidence="1">
    <location>
        <begin position="26"/>
        <end position="42"/>
    </location>
</feature>
<dbReference type="Proteomes" id="UP000001631">
    <property type="component" value="Unassembled WGS sequence"/>
</dbReference>
<reference evidence="2" key="1">
    <citation type="submission" date="2009-02" db="EMBL/GenBank/DDBJ databases">
        <title>The Genome Sequence of Ajellomyces capsulatus strain G186AR.</title>
        <authorList>
            <consortium name="The Broad Institute Genome Sequencing Platform"/>
            <person name="Champion M."/>
            <person name="Cuomo C."/>
            <person name="Ma L.-J."/>
            <person name="Henn M.R."/>
            <person name="Sil A."/>
            <person name="Goldman B."/>
            <person name="Young S.K."/>
            <person name="Kodira C.D."/>
            <person name="Zeng Q."/>
            <person name="Koehrsen M."/>
            <person name="Alvarado L."/>
            <person name="Berlin A."/>
            <person name="Borenstein D."/>
            <person name="Chen Z."/>
            <person name="Engels R."/>
            <person name="Freedman E."/>
            <person name="Gellesch M."/>
            <person name="Goldberg J."/>
            <person name="Griggs A."/>
            <person name="Gujja S."/>
            <person name="Heiman D."/>
            <person name="Hepburn T."/>
            <person name="Howarth C."/>
            <person name="Jen D."/>
            <person name="Larson L."/>
            <person name="Lewis B."/>
            <person name="Mehta T."/>
            <person name="Park D."/>
            <person name="Pearson M."/>
            <person name="Roberts A."/>
            <person name="Saif S."/>
            <person name="Shea T."/>
            <person name="Shenoy N."/>
            <person name="Sisk P."/>
            <person name="Stolte C."/>
            <person name="Sykes S."/>
            <person name="Walk T."/>
            <person name="White J."/>
            <person name="Yandava C."/>
            <person name="Klein B."/>
            <person name="McEwen J.G."/>
            <person name="Puccia R."/>
            <person name="Goldman G.H."/>
            <person name="Felipe M.S."/>
            <person name="Nino-Vega G."/>
            <person name="San-Blas G."/>
            <person name="Taylor J."/>
            <person name="Mendoza L."/>
            <person name="Galagan J."/>
            <person name="Nusbaum C."/>
            <person name="Birren B."/>
        </authorList>
    </citation>
    <scope>NUCLEOTIDE SEQUENCE</scope>
    <source>
        <strain evidence="2">G186AR</strain>
    </source>
</reference>
<feature type="region of interest" description="Disordered" evidence="1">
    <location>
        <begin position="1"/>
        <end position="44"/>
    </location>
</feature>
<protein>
    <submittedName>
        <fullName evidence="2">Uncharacterized protein</fullName>
    </submittedName>
</protein>
<evidence type="ECO:0000313" key="2">
    <source>
        <dbReference type="EMBL" id="EEH03159.1"/>
    </source>
</evidence>
<dbReference type="EMBL" id="GG663378">
    <property type="protein sequence ID" value="EEH03159.1"/>
    <property type="molecule type" value="Genomic_DNA"/>
</dbReference>
<accession>C0NZB1</accession>
<dbReference type="RefSeq" id="XP_045283640.1">
    <property type="nucleotide sequence ID" value="XM_045435540.1"/>
</dbReference>
<dbReference type="AlphaFoldDB" id="C0NZB1"/>